<dbReference type="InterPro" id="IPR000873">
    <property type="entry name" value="AMP-dep_synth/lig_dom"/>
</dbReference>
<proteinExistence type="predicted"/>
<dbReference type="Pfam" id="PF14535">
    <property type="entry name" value="AMP-binding_C_2"/>
    <property type="match status" value="1"/>
</dbReference>
<accession>A0A238LEP9</accession>
<dbReference type="SUPFAM" id="SSF56801">
    <property type="entry name" value="Acetyl-CoA synthetase-like"/>
    <property type="match status" value="1"/>
</dbReference>
<sequence length="463" mass="51215">MSQPSYFDAMNYEAMIADYGRPETFVDEIAKMPRDKLRALQNDRFLKLVAFGWKIPFYQRHWGAAGVTPDDIRSIDDIGKLPPYSKEDLMASVEAHPPIGDFHGLDTYAPEDRPPLVFQTTSGTTGRPQPLLFGPRSREIQNLLLARFYALQGIRRDDVMHSVYGHGMVNGGHYVREAILHWTGAQLLTAGTGIETRSANQVNLMKDFGVTAIIGFGDYITYLAGVARKEGLEPGRDINIRVISGHMGAEAREAISKAWGGAEVYDWYGVGDTGAIAGEGPDHAGMYVQEDAQFLEILDVDTGATVPDGESGDMVVTCLYKDDVFPIIRFNTHDVSAFRTDPSPSGFTLRRIVGFQGRSDNMVKLRGINIYPTGLGVILTESDPELLNDYVCIVTRQDGRDEMTVHIETMGDTNRDVSGYKALLKQRLGVEIGVELAGPGELAELTQIEKRQKPIRLITRVVE</sequence>
<keyword evidence="4" id="KW-1185">Reference proteome</keyword>
<evidence type="ECO:0000259" key="2">
    <source>
        <dbReference type="Pfam" id="PF14535"/>
    </source>
</evidence>
<name>A0A238LEP9_9RHOB</name>
<dbReference type="GO" id="GO:0047475">
    <property type="term" value="F:phenylacetate-CoA ligase activity"/>
    <property type="evidence" value="ECO:0007669"/>
    <property type="project" value="UniProtKB-EC"/>
</dbReference>
<dbReference type="InterPro" id="IPR028154">
    <property type="entry name" value="AMP-dep_Lig_C"/>
</dbReference>
<dbReference type="Pfam" id="PF00501">
    <property type="entry name" value="AMP-binding"/>
    <property type="match status" value="1"/>
</dbReference>
<dbReference type="Gene3D" id="3.30.300.30">
    <property type="match status" value="1"/>
</dbReference>
<dbReference type="EMBL" id="FXZK01000004">
    <property type="protein sequence ID" value="SMY08149.1"/>
    <property type="molecule type" value="Genomic_DNA"/>
</dbReference>
<dbReference type="EC" id="6.2.1.30" evidence="3"/>
<dbReference type="Gene3D" id="3.40.50.12780">
    <property type="entry name" value="N-terminal domain of ligase-like"/>
    <property type="match status" value="1"/>
</dbReference>
<gene>
    <name evidence="3" type="ORF">LOM8899_02298</name>
</gene>
<evidence type="ECO:0000313" key="3">
    <source>
        <dbReference type="EMBL" id="SMY08149.1"/>
    </source>
</evidence>
<dbReference type="Proteomes" id="UP000201613">
    <property type="component" value="Unassembled WGS sequence"/>
</dbReference>
<dbReference type="AlphaFoldDB" id="A0A238LEP9"/>
<protein>
    <submittedName>
        <fullName evidence="3">Phenylacetate-coenzyme A ligase</fullName>
        <ecNumber evidence="3">6.2.1.30</ecNumber>
    </submittedName>
</protein>
<reference evidence="4" key="1">
    <citation type="submission" date="2017-05" db="EMBL/GenBank/DDBJ databases">
        <authorList>
            <person name="Rodrigo-Torres L."/>
            <person name="Arahal R. D."/>
            <person name="Lucena T."/>
        </authorList>
    </citation>
    <scope>NUCLEOTIDE SEQUENCE [LARGE SCALE GENOMIC DNA]</scope>
    <source>
        <strain evidence="4">CECT 8899</strain>
    </source>
</reference>
<dbReference type="PANTHER" id="PTHR43845">
    <property type="entry name" value="BLR5969 PROTEIN"/>
    <property type="match status" value="1"/>
</dbReference>
<feature type="domain" description="AMP-dependent ligase C-terminal" evidence="2">
    <location>
        <begin position="367"/>
        <end position="446"/>
    </location>
</feature>
<dbReference type="OrthoDB" id="580775at2"/>
<dbReference type="InterPro" id="IPR045851">
    <property type="entry name" value="AMP-bd_C_sf"/>
</dbReference>
<evidence type="ECO:0000313" key="4">
    <source>
        <dbReference type="Proteomes" id="UP000201613"/>
    </source>
</evidence>
<evidence type="ECO:0000259" key="1">
    <source>
        <dbReference type="Pfam" id="PF00501"/>
    </source>
</evidence>
<dbReference type="PANTHER" id="PTHR43845:SF1">
    <property type="entry name" value="BLR5969 PROTEIN"/>
    <property type="match status" value="1"/>
</dbReference>
<dbReference type="RefSeq" id="WP_093992355.1">
    <property type="nucleotide sequence ID" value="NZ_FXZK01000004.1"/>
</dbReference>
<dbReference type="InterPro" id="IPR042099">
    <property type="entry name" value="ANL_N_sf"/>
</dbReference>
<keyword evidence="3" id="KW-0436">Ligase</keyword>
<feature type="domain" description="AMP-dependent synthetase/ligase" evidence="1">
    <location>
        <begin position="109"/>
        <end position="316"/>
    </location>
</feature>
<organism evidence="3 4">
    <name type="scientific">Flavimaricola marinus</name>
    <dbReference type="NCBI Taxonomy" id="1819565"/>
    <lineage>
        <taxon>Bacteria</taxon>
        <taxon>Pseudomonadati</taxon>
        <taxon>Pseudomonadota</taxon>
        <taxon>Alphaproteobacteria</taxon>
        <taxon>Rhodobacterales</taxon>
        <taxon>Paracoccaceae</taxon>
        <taxon>Flavimaricola</taxon>
    </lineage>
</organism>